<dbReference type="PROSITE" id="PS00280">
    <property type="entry name" value="BPTI_KUNITZ_1"/>
    <property type="match status" value="1"/>
</dbReference>
<name>A0A4Q8K149_9ARAC</name>
<dbReference type="SUPFAM" id="SSF57362">
    <property type="entry name" value="BPTI-like"/>
    <property type="match status" value="1"/>
</dbReference>
<accession>A0A4Q8K149</accession>
<feature type="chain" id="PRO_5020231765" evidence="7">
    <location>
        <begin position="37"/>
        <end position="109"/>
    </location>
</feature>
<evidence type="ECO:0000259" key="8">
    <source>
        <dbReference type="PROSITE" id="PS50279"/>
    </source>
</evidence>
<dbReference type="PANTHER" id="PTHR10083">
    <property type="entry name" value="KUNITZ-TYPE PROTEASE INHIBITOR-RELATED"/>
    <property type="match status" value="1"/>
</dbReference>
<dbReference type="GO" id="GO:0004867">
    <property type="term" value="F:serine-type endopeptidase inhibitor activity"/>
    <property type="evidence" value="ECO:0007669"/>
    <property type="project" value="UniProtKB-KW"/>
</dbReference>
<dbReference type="CDD" id="cd00109">
    <property type="entry name" value="Kunitz-type"/>
    <property type="match status" value="1"/>
</dbReference>
<dbReference type="SMART" id="SM00131">
    <property type="entry name" value="KU"/>
    <property type="match status" value="1"/>
</dbReference>
<evidence type="ECO:0000256" key="5">
    <source>
        <dbReference type="ARBA" id="ARBA00022900"/>
    </source>
</evidence>
<evidence type="ECO:0000256" key="1">
    <source>
        <dbReference type="ARBA" id="ARBA00004613"/>
    </source>
</evidence>
<dbReference type="FunFam" id="4.10.410.10:FF:000020">
    <property type="entry name" value="Collagen, type VI, alpha 3"/>
    <property type="match status" value="1"/>
</dbReference>
<protein>
    <submittedName>
        <fullName evidence="9">U1-Liphistoxin-Lsp1a_1</fullName>
    </submittedName>
</protein>
<reference evidence="9" key="2">
    <citation type="submission" date="2019-05" db="EMBL/GenBank/DDBJ databases">
        <title>Unravelling the molecular evolution of spider venoms.</title>
        <authorList>
            <person name="Pineda S."/>
        </authorList>
    </citation>
    <scope>NUCLEOTIDE SEQUENCE</scope>
</reference>
<organism evidence="9">
    <name type="scientific">Liphistius sp. SGP-2016</name>
    <dbReference type="NCBI Taxonomy" id="1905180"/>
    <lineage>
        <taxon>Eukaryota</taxon>
        <taxon>Metazoa</taxon>
        <taxon>Ecdysozoa</taxon>
        <taxon>Arthropoda</taxon>
        <taxon>Chelicerata</taxon>
        <taxon>Arachnida</taxon>
        <taxon>Araneae</taxon>
        <taxon>Mesothelae</taxon>
        <taxon>Liphistiidae</taxon>
        <taxon>Liphistius</taxon>
    </lineage>
</organism>
<evidence type="ECO:0000256" key="4">
    <source>
        <dbReference type="ARBA" id="ARBA00022729"/>
    </source>
</evidence>
<sequence length="109" mass="12323">MNRRQSTRSGCRRSAQMNSLPLFVSLWMVVVASSRGSDSFEQRVKRQDGDICLLPPKTGPCRAVINRYYHSGNGICQSFIYGGCQGNGNNFRTKEECERVCSRRGHFRG</sequence>
<keyword evidence="6" id="KW-1015">Disulfide bond</keyword>
<dbReference type="InterPro" id="IPR050098">
    <property type="entry name" value="TFPI/VKTCI-like"/>
</dbReference>
<dbReference type="EMBL" id="HAHK01000021">
    <property type="protein sequence ID" value="SNX32882.1"/>
    <property type="molecule type" value="Transcribed_RNA"/>
</dbReference>
<reference evidence="9" key="1">
    <citation type="submission" date="2017-05" db="EMBL/GenBank/DDBJ databases">
        <authorList>
            <person name="QRISCLOUD D."/>
        </authorList>
    </citation>
    <scope>NUCLEOTIDE SEQUENCE</scope>
</reference>
<dbReference type="PANTHER" id="PTHR10083:SF374">
    <property type="entry name" value="BPTI_KUNITZ INHIBITOR DOMAIN-CONTAINING PROTEIN"/>
    <property type="match status" value="1"/>
</dbReference>
<feature type="domain" description="BPTI/Kunitz inhibitor" evidence="8">
    <location>
        <begin position="52"/>
        <end position="101"/>
    </location>
</feature>
<proteinExistence type="predicted"/>
<evidence type="ECO:0000256" key="6">
    <source>
        <dbReference type="ARBA" id="ARBA00023157"/>
    </source>
</evidence>
<keyword evidence="2" id="KW-0964">Secreted</keyword>
<dbReference type="Gene3D" id="4.10.410.10">
    <property type="entry name" value="Pancreatic trypsin inhibitor Kunitz domain"/>
    <property type="match status" value="1"/>
</dbReference>
<dbReference type="Pfam" id="PF00014">
    <property type="entry name" value="Kunitz_BPTI"/>
    <property type="match status" value="1"/>
</dbReference>
<evidence type="ECO:0000256" key="3">
    <source>
        <dbReference type="ARBA" id="ARBA00022690"/>
    </source>
</evidence>
<dbReference type="GO" id="GO:0005615">
    <property type="term" value="C:extracellular space"/>
    <property type="evidence" value="ECO:0007669"/>
    <property type="project" value="TreeGrafter"/>
</dbReference>
<evidence type="ECO:0000256" key="2">
    <source>
        <dbReference type="ARBA" id="ARBA00022525"/>
    </source>
</evidence>
<dbReference type="AlphaFoldDB" id="A0A4Q8K149"/>
<dbReference type="InterPro" id="IPR020901">
    <property type="entry name" value="Prtase_inh_Kunz-CS"/>
</dbReference>
<dbReference type="InterPro" id="IPR002223">
    <property type="entry name" value="Kunitz_BPTI"/>
</dbReference>
<keyword evidence="4 7" id="KW-0732">Signal</keyword>
<dbReference type="PROSITE" id="PS50279">
    <property type="entry name" value="BPTI_KUNITZ_2"/>
    <property type="match status" value="1"/>
</dbReference>
<dbReference type="PRINTS" id="PR00759">
    <property type="entry name" value="BASICPTASE"/>
</dbReference>
<feature type="signal peptide" evidence="7">
    <location>
        <begin position="1"/>
        <end position="36"/>
    </location>
</feature>
<dbReference type="InterPro" id="IPR036880">
    <property type="entry name" value="Kunitz_BPTI_sf"/>
</dbReference>
<evidence type="ECO:0000256" key="7">
    <source>
        <dbReference type="SAM" id="SignalP"/>
    </source>
</evidence>
<keyword evidence="3" id="KW-0646">Protease inhibitor</keyword>
<comment type="subcellular location">
    <subcellularLocation>
        <location evidence="1">Secreted</location>
    </subcellularLocation>
</comment>
<keyword evidence="5" id="KW-0722">Serine protease inhibitor</keyword>
<evidence type="ECO:0000313" key="9">
    <source>
        <dbReference type="EMBL" id="SNX32882.1"/>
    </source>
</evidence>